<dbReference type="PANTHER" id="PTHR34222">
    <property type="entry name" value="GAG_PRE-INTEGRS DOMAIN-CONTAINING PROTEIN"/>
    <property type="match status" value="1"/>
</dbReference>
<dbReference type="EMBL" id="JAFEMO010000002">
    <property type="protein sequence ID" value="KAH7575418.1"/>
    <property type="molecule type" value="Genomic_DNA"/>
</dbReference>
<reference evidence="2 3" key="1">
    <citation type="submission" date="2021-02" db="EMBL/GenBank/DDBJ databases">
        <title>Plant Genome Project.</title>
        <authorList>
            <person name="Zhang R.-G."/>
        </authorList>
    </citation>
    <scope>NUCLEOTIDE SEQUENCE [LARGE SCALE GENOMIC DNA]</scope>
    <source>
        <tissue evidence="2">Leaves</tissue>
    </source>
</reference>
<dbReference type="Pfam" id="PF14244">
    <property type="entry name" value="Retrotran_gag_3"/>
    <property type="match status" value="1"/>
</dbReference>
<dbReference type="PANTHER" id="PTHR34222:SF99">
    <property type="entry name" value="PROTEIN, PUTATIVE-RELATED"/>
    <property type="match status" value="1"/>
</dbReference>
<keyword evidence="3" id="KW-1185">Reference proteome</keyword>
<evidence type="ECO:0000313" key="3">
    <source>
        <dbReference type="Proteomes" id="UP000827721"/>
    </source>
</evidence>
<sequence length="200" mass="21919">MALGNQNPNNNVNRFQPLTPPSASNTLTLDYSSIDNIHSPFFLHNGDHPGLALVSHILTGPNYNTWSRAMLMALNAKNKLGFVDGLNEYYAGTRGQILMLDPLLSVSKVFNLVVQEERQLSIGLISSTLADFLAFNASSAQPVLPTPPAPYTSASLSQNKPKRDRPICSYCGITGHFVDRCYKLHGYPPGYKPMPKSQAQ</sequence>
<protein>
    <recommendedName>
        <fullName evidence="1">Retrotransposon Copia-like N-terminal domain-containing protein</fullName>
    </recommendedName>
</protein>
<name>A0ABQ8IFJ9_9ROSI</name>
<evidence type="ECO:0000259" key="1">
    <source>
        <dbReference type="Pfam" id="PF14244"/>
    </source>
</evidence>
<accession>A0ABQ8IFJ9</accession>
<dbReference type="InterPro" id="IPR036875">
    <property type="entry name" value="Znf_CCHC_sf"/>
</dbReference>
<evidence type="ECO:0000313" key="2">
    <source>
        <dbReference type="EMBL" id="KAH7575418.1"/>
    </source>
</evidence>
<proteinExistence type="predicted"/>
<organism evidence="2 3">
    <name type="scientific">Xanthoceras sorbifolium</name>
    <dbReference type="NCBI Taxonomy" id="99658"/>
    <lineage>
        <taxon>Eukaryota</taxon>
        <taxon>Viridiplantae</taxon>
        <taxon>Streptophyta</taxon>
        <taxon>Embryophyta</taxon>
        <taxon>Tracheophyta</taxon>
        <taxon>Spermatophyta</taxon>
        <taxon>Magnoliopsida</taxon>
        <taxon>eudicotyledons</taxon>
        <taxon>Gunneridae</taxon>
        <taxon>Pentapetalae</taxon>
        <taxon>rosids</taxon>
        <taxon>malvids</taxon>
        <taxon>Sapindales</taxon>
        <taxon>Sapindaceae</taxon>
        <taxon>Xanthoceroideae</taxon>
        <taxon>Xanthoceras</taxon>
    </lineage>
</organism>
<feature type="domain" description="Retrotransposon Copia-like N-terminal" evidence="1">
    <location>
        <begin position="44"/>
        <end position="85"/>
    </location>
</feature>
<dbReference type="InterPro" id="IPR029472">
    <property type="entry name" value="Copia-like_N"/>
</dbReference>
<comment type="caution">
    <text evidence="2">The sequence shown here is derived from an EMBL/GenBank/DDBJ whole genome shotgun (WGS) entry which is preliminary data.</text>
</comment>
<gene>
    <name evidence="2" type="ORF">JRO89_XS02G0104900</name>
</gene>
<dbReference type="Proteomes" id="UP000827721">
    <property type="component" value="Unassembled WGS sequence"/>
</dbReference>
<dbReference type="SUPFAM" id="SSF57756">
    <property type="entry name" value="Retrovirus zinc finger-like domains"/>
    <property type="match status" value="1"/>
</dbReference>